<evidence type="ECO:0000256" key="4">
    <source>
        <dbReference type="ARBA" id="ARBA00023180"/>
    </source>
</evidence>
<feature type="domain" description="Tectonic-1-3" evidence="5">
    <location>
        <begin position="202"/>
        <end position="261"/>
    </location>
</feature>
<name>A0AAN8XB48_HALRR</name>
<evidence type="ECO:0000256" key="3">
    <source>
        <dbReference type="ARBA" id="ARBA00022794"/>
    </source>
</evidence>
<dbReference type="InterPro" id="IPR011677">
    <property type="entry name" value="TCTN1-3_dom"/>
</dbReference>
<proteinExistence type="inferred from homology"/>
<keyword evidence="3" id="KW-0970">Cilium biogenesis/degradation</keyword>
<feature type="domain" description="Tectonic-1-3 N-terminal" evidence="6">
    <location>
        <begin position="64"/>
        <end position="109"/>
    </location>
</feature>
<dbReference type="GO" id="GO:1904491">
    <property type="term" value="P:protein localization to ciliary transition zone"/>
    <property type="evidence" value="ECO:0007669"/>
    <property type="project" value="TreeGrafter"/>
</dbReference>
<organism evidence="7 8">
    <name type="scientific">Halocaridina rubra</name>
    <name type="common">Hawaiian red shrimp</name>
    <dbReference type="NCBI Taxonomy" id="373956"/>
    <lineage>
        <taxon>Eukaryota</taxon>
        <taxon>Metazoa</taxon>
        <taxon>Ecdysozoa</taxon>
        <taxon>Arthropoda</taxon>
        <taxon>Crustacea</taxon>
        <taxon>Multicrustacea</taxon>
        <taxon>Malacostraca</taxon>
        <taxon>Eumalacostraca</taxon>
        <taxon>Eucarida</taxon>
        <taxon>Decapoda</taxon>
        <taxon>Pleocyemata</taxon>
        <taxon>Caridea</taxon>
        <taxon>Atyoidea</taxon>
        <taxon>Atyidae</taxon>
        <taxon>Halocaridina</taxon>
    </lineage>
</organism>
<gene>
    <name evidence="7" type="ORF">SK128_004068</name>
</gene>
<dbReference type="InterPro" id="IPR057724">
    <property type="entry name" value="TCTN1-3_N"/>
</dbReference>
<keyword evidence="2" id="KW-0732">Signal</keyword>
<evidence type="ECO:0000313" key="8">
    <source>
        <dbReference type="Proteomes" id="UP001381693"/>
    </source>
</evidence>
<dbReference type="Pfam" id="PF07773">
    <property type="entry name" value="TCTN_DUF1619"/>
    <property type="match status" value="1"/>
</dbReference>
<sequence>MAKKLRYKATSLMEQNQRYPLLYYESVFYVNFYYSVNGVEYAVNWTKASVAGVRMESHLHDPAVKPLSPCPCDMKGNHCDVNCCCDQDCSDYDMESFTCLVGLNGGQQTLQELDYICNFMGPYSPHWHKTLCYIKNNNPFLGLFFRNEPIICNFQLYIARLSNLKYSYEDLGTTDLGLTYHSYYVQSSALETLLSVNNEIFRSVLTLPQQFGDGMCVISAPVLFLEEFKHTCPLELSPVVCESHPILQVGSYLQENVQEDFDTDNYILAVINDLTTLKTVNTSVTYKCIDDSKKFIK</sequence>
<dbReference type="PANTHER" id="PTHR14611">
    <property type="entry name" value="TECTONIC FAMILY MEMBER"/>
    <property type="match status" value="1"/>
</dbReference>
<evidence type="ECO:0000256" key="1">
    <source>
        <dbReference type="ARBA" id="ARBA00007633"/>
    </source>
</evidence>
<protein>
    <recommendedName>
        <fullName evidence="9">Tectonic domain-containing protein</fullName>
    </recommendedName>
</protein>
<comment type="similarity">
    <text evidence="1">Belongs to the tectonic family.</text>
</comment>
<evidence type="ECO:0000259" key="5">
    <source>
        <dbReference type="Pfam" id="PF07773"/>
    </source>
</evidence>
<evidence type="ECO:0000259" key="6">
    <source>
        <dbReference type="Pfam" id="PF25752"/>
    </source>
</evidence>
<dbReference type="PANTHER" id="PTHR14611:SF6">
    <property type="entry name" value="TECTONIC-2"/>
    <property type="match status" value="1"/>
</dbReference>
<evidence type="ECO:0000313" key="7">
    <source>
        <dbReference type="EMBL" id="KAK7075605.1"/>
    </source>
</evidence>
<keyword evidence="8" id="KW-1185">Reference proteome</keyword>
<dbReference type="Pfam" id="PF25752">
    <property type="entry name" value="DUF1619_N"/>
    <property type="match status" value="1"/>
</dbReference>
<comment type="caution">
    <text evidence="7">The sequence shown here is derived from an EMBL/GenBank/DDBJ whole genome shotgun (WGS) entry which is preliminary data.</text>
</comment>
<accession>A0AAN8XB48</accession>
<evidence type="ECO:0000256" key="2">
    <source>
        <dbReference type="ARBA" id="ARBA00022729"/>
    </source>
</evidence>
<dbReference type="InterPro" id="IPR040354">
    <property type="entry name" value="TCTN1-3"/>
</dbReference>
<dbReference type="AlphaFoldDB" id="A0AAN8XB48"/>
<dbReference type="Proteomes" id="UP001381693">
    <property type="component" value="Unassembled WGS sequence"/>
</dbReference>
<feature type="non-terminal residue" evidence="7">
    <location>
        <position position="297"/>
    </location>
</feature>
<dbReference type="GO" id="GO:0007224">
    <property type="term" value="P:smoothened signaling pathway"/>
    <property type="evidence" value="ECO:0007669"/>
    <property type="project" value="TreeGrafter"/>
</dbReference>
<dbReference type="EMBL" id="JAXCGZ010010355">
    <property type="protein sequence ID" value="KAK7075605.1"/>
    <property type="molecule type" value="Genomic_DNA"/>
</dbReference>
<evidence type="ECO:0008006" key="9">
    <source>
        <dbReference type="Google" id="ProtNLM"/>
    </source>
</evidence>
<reference evidence="7 8" key="1">
    <citation type="submission" date="2023-11" db="EMBL/GenBank/DDBJ databases">
        <title>Halocaridina rubra genome assembly.</title>
        <authorList>
            <person name="Smith C."/>
        </authorList>
    </citation>
    <scope>NUCLEOTIDE SEQUENCE [LARGE SCALE GENOMIC DNA]</scope>
    <source>
        <strain evidence="7">EP-1</strain>
        <tissue evidence="7">Whole</tissue>
    </source>
</reference>
<keyword evidence="4" id="KW-0325">Glycoprotein</keyword>
<dbReference type="GO" id="GO:0036038">
    <property type="term" value="C:MKS complex"/>
    <property type="evidence" value="ECO:0007669"/>
    <property type="project" value="TreeGrafter"/>
</dbReference>
<dbReference type="GO" id="GO:0060271">
    <property type="term" value="P:cilium assembly"/>
    <property type="evidence" value="ECO:0007669"/>
    <property type="project" value="TreeGrafter"/>
</dbReference>